<dbReference type="Pfam" id="PF00561">
    <property type="entry name" value="Abhydrolase_1"/>
    <property type="match status" value="1"/>
</dbReference>
<dbReference type="Proteomes" id="UP000294200">
    <property type="component" value="Unassembled WGS sequence"/>
</dbReference>
<protein>
    <submittedName>
        <fullName evidence="3">Alpha/beta hydrolase</fullName>
    </submittedName>
</protein>
<dbReference type="GO" id="GO:0004301">
    <property type="term" value="F:epoxide hydrolase activity"/>
    <property type="evidence" value="ECO:0007669"/>
    <property type="project" value="TreeGrafter"/>
</dbReference>
<evidence type="ECO:0000313" key="4">
    <source>
        <dbReference type="Proteomes" id="UP000294200"/>
    </source>
</evidence>
<reference evidence="3 4" key="1">
    <citation type="submission" date="2017-02" db="EMBL/GenBank/DDBJ databases">
        <title>Paraburkholderia sophoroidis sp. nov. and Paraburkholderia steynii sp. nov. rhizobial symbionts of the fynbos legume Hypocalyptus sophoroides.</title>
        <authorList>
            <person name="Steenkamp E.T."/>
            <person name="Beukes C.W."/>
            <person name="Van Zyl E."/>
            <person name="Avontuur J."/>
            <person name="Chan W.Y."/>
            <person name="Hassen A."/>
            <person name="Palmer M."/>
            <person name="Mthombeni L."/>
            <person name="Phalane F."/>
            <person name="Sereme K."/>
            <person name="Venter S.N."/>
        </authorList>
    </citation>
    <scope>NUCLEOTIDE SEQUENCE [LARGE SCALE GENOMIC DNA]</scope>
    <source>
        <strain evidence="3 4">HC1.1ba</strain>
    </source>
</reference>
<sequence>MNTRTYHRAVDVNGRKVFYREAGDRKSPTILLLHGLPTSSQMYRGLISVLADRFHLIAPDYIGFGYSDAPLRSEFTYTFDNLAMHVSRLTDALGLDSYILYMQDYGGPVGLRLFTQRPERVKGFIIQNANAYVEGVGDARKKVLLPLWEQRTAETEKPARELVSLEGTRYHWLVGAKDPEAINPDNWLLDQALLDRPGVQDYQVDLLEDYKSNIGLYPTWQQAFRDHKPKTLIVWGKNDPFFIPRGARAYLGDLPDAKLVWLDAGHFVLDENSSQVAAEIKSFFSA</sequence>
<proteinExistence type="predicted"/>
<keyword evidence="4" id="KW-1185">Reference proteome</keyword>
<comment type="caution">
    <text evidence="3">The sequence shown here is derived from an EMBL/GenBank/DDBJ whole genome shotgun (WGS) entry which is preliminary data.</text>
</comment>
<dbReference type="PRINTS" id="PR00111">
    <property type="entry name" value="ABHYDROLASE"/>
</dbReference>
<feature type="domain" description="AB hydrolase-1" evidence="2">
    <location>
        <begin position="28"/>
        <end position="272"/>
    </location>
</feature>
<dbReference type="PANTHER" id="PTHR42977">
    <property type="entry name" value="HYDROLASE-RELATED"/>
    <property type="match status" value="1"/>
</dbReference>
<dbReference type="SUPFAM" id="SSF53474">
    <property type="entry name" value="alpha/beta-Hydrolases"/>
    <property type="match status" value="1"/>
</dbReference>
<dbReference type="InterPro" id="IPR000073">
    <property type="entry name" value="AB_hydrolase_1"/>
</dbReference>
<organism evidence="3 4">
    <name type="scientific">Paraburkholderia steynii</name>
    <dbReference type="NCBI Taxonomy" id="1245441"/>
    <lineage>
        <taxon>Bacteria</taxon>
        <taxon>Pseudomonadati</taxon>
        <taxon>Pseudomonadota</taxon>
        <taxon>Betaproteobacteria</taxon>
        <taxon>Burkholderiales</taxon>
        <taxon>Burkholderiaceae</taxon>
        <taxon>Paraburkholderia</taxon>
    </lineage>
</organism>
<dbReference type="Gene3D" id="3.40.50.1820">
    <property type="entry name" value="alpha/beta hydrolase"/>
    <property type="match status" value="1"/>
</dbReference>
<name>A0A4R0XAK4_9BURK</name>
<accession>A0A4R0XAK4</accession>
<evidence type="ECO:0000259" key="2">
    <source>
        <dbReference type="Pfam" id="PF00561"/>
    </source>
</evidence>
<evidence type="ECO:0000313" key="3">
    <source>
        <dbReference type="EMBL" id="TCG05655.1"/>
    </source>
</evidence>
<dbReference type="AlphaFoldDB" id="A0A4R0XAK4"/>
<gene>
    <name evidence="3" type="ORF">BZM27_32295</name>
</gene>
<dbReference type="EMBL" id="MWML01000155">
    <property type="protein sequence ID" value="TCG05655.1"/>
    <property type="molecule type" value="Genomic_DNA"/>
</dbReference>
<keyword evidence="1 3" id="KW-0378">Hydrolase</keyword>
<evidence type="ECO:0000256" key="1">
    <source>
        <dbReference type="ARBA" id="ARBA00022801"/>
    </source>
</evidence>
<dbReference type="InterPro" id="IPR051340">
    <property type="entry name" value="Haloalkane_dehalogenase"/>
</dbReference>
<dbReference type="InterPro" id="IPR029058">
    <property type="entry name" value="AB_hydrolase_fold"/>
</dbReference>
<dbReference type="PANTHER" id="PTHR42977:SF3">
    <property type="entry name" value="AB HYDROLASE-1 DOMAIN-CONTAINING PROTEIN"/>
    <property type="match status" value="1"/>
</dbReference>